<dbReference type="OrthoDB" id="8052188at2"/>
<gene>
    <name evidence="2" type="ORF">AUC71_04275</name>
</gene>
<dbReference type="InterPro" id="IPR011042">
    <property type="entry name" value="6-blade_b-propeller_TolB-like"/>
</dbReference>
<evidence type="ECO:0008006" key="4">
    <source>
        <dbReference type="Google" id="ProtNLM"/>
    </source>
</evidence>
<feature type="compositionally biased region" description="Basic and acidic residues" evidence="1">
    <location>
        <begin position="365"/>
        <end position="389"/>
    </location>
</feature>
<dbReference type="SUPFAM" id="SSF63829">
    <property type="entry name" value="Calcium-dependent phosphotriesterase"/>
    <property type="match status" value="1"/>
</dbReference>
<organism evidence="2 3">
    <name type="scientific">Methyloceanibacter marginalis</name>
    <dbReference type="NCBI Taxonomy" id="1774971"/>
    <lineage>
        <taxon>Bacteria</taxon>
        <taxon>Pseudomonadati</taxon>
        <taxon>Pseudomonadota</taxon>
        <taxon>Alphaproteobacteria</taxon>
        <taxon>Hyphomicrobiales</taxon>
        <taxon>Hyphomicrobiaceae</taxon>
        <taxon>Methyloceanibacter</taxon>
    </lineage>
</organism>
<name>A0A1E3VTE2_9HYPH</name>
<feature type="compositionally biased region" description="Low complexity" evidence="1">
    <location>
        <begin position="355"/>
        <end position="364"/>
    </location>
</feature>
<comment type="caution">
    <text evidence="2">The sequence shown here is derived from an EMBL/GenBank/DDBJ whole genome shotgun (WGS) entry which is preliminary data.</text>
</comment>
<dbReference type="Proteomes" id="UP000095042">
    <property type="component" value="Unassembled WGS sequence"/>
</dbReference>
<dbReference type="RefSeq" id="WP_069625057.1">
    <property type="nucleotide sequence ID" value="NZ_LPWD01000455.1"/>
</dbReference>
<dbReference type="EMBL" id="LPWD01000455">
    <property type="protein sequence ID" value="ODR96789.1"/>
    <property type="molecule type" value="Genomic_DNA"/>
</dbReference>
<dbReference type="Gene3D" id="2.120.10.30">
    <property type="entry name" value="TolB, C-terminal domain"/>
    <property type="match status" value="1"/>
</dbReference>
<feature type="region of interest" description="Disordered" evidence="1">
    <location>
        <begin position="351"/>
        <end position="389"/>
    </location>
</feature>
<sequence>MVIAYTGSQDVLDVIGRLGRTEDIKFSPDYRRFAVAGFSASKVFLFDFSVAHGPETKLILTGAAEIFSESFDYPHGLDFIGDDSLIVANRNGSACILRLPECTNGAGHYEISPSGAIAERDLLDSPGSVSVNRLSRGRYEVLICDNFGHKITRHIVTTAGCYSVQDSSVLLQKHIDIPDGICVSSDRRWIAVSNHNKHCVFVYLNDGSLNASTGPQGILKGVYYPHGLRFTADGSAILVADAGAPFVRIYARPGVDWRGVHYPSSSYRVLSDEMFMRGRGNPQEGGPKGIDVNEGMGIVATTNDLQPLAFFSLPEMLSGTGDNSYCSDQQSQLAVTCELDLDDYTAASREETKTRAAQARSRATQAEKRAAEAETRARRADFRASRAEIHSKKSEGQVAAMISSRSWRLTAPLRWASFYFNQIK</sequence>
<protein>
    <recommendedName>
        <fullName evidence="4">SMP-30/Gluconolactonase/LRE-like region domain-containing protein</fullName>
    </recommendedName>
</protein>
<evidence type="ECO:0000256" key="1">
    <source>
        <dbReference type="SAM" id="MobiDB-lite"/>
    </source>
</evidence>
<dbReference type="AlphaFoldDB" id="A0A1E3VTE2"/>
<keyword evidence="3" id="KW-1185">Reference proteome</keyword>
<accession>A0A1E3VTE2</accession>
<evidence type="ECO:0000313" key="2">
    <source>
        <dbReference type="EMBL" id="ODR96789.1"/>
    </source>
</evidence>
<evidence type="ECO:0000313" key="3">
    <source>
        <dbReference type="Proteomes" id="UP000095042"/>
    </source>
</evidence>
<reference evidence="2 3" key="1">
    <citation type="journal article" date="2016" name="Environ. Microbiol.">
        <title>New Methyloceanibacter diversity from North Sea sediments includes methanotroph containing solely the soluble methane monooxygenase.</title>
        <authorList>
            <person name="Vekeman B."/>
            <person name="Kerckhof F.M."/>
            <person name="Cremers G."/>
            <person name="de Vos P."/>
            <person name="Vandamme P."/>
            <person name="Boon N."/>
            <person name="Op den Camp H.J."/>
            <person name="Heylen K."/>
        </authorList>
    </citation>
    <scope>NUCLEOTIDE SEQUENCE [LARGE SCALE GENOMIC DNA]</scope>
    <source>
        <strain evidence="2 3">R-67177</strain>
    </source>
</reference>
<proteinExistence type="predicted"/>